<keyword evidence="3" id="KW-1185">Reference proteome</keyword>
<protein>
    <recommendedName>
        <fullName evidence="4">RDD domain-containing protein</fullName>
    </recommendedName>
</protein>
<feature type="transmembrane region" description="Helical" evidence="1">
    <location>
        <begin position="111"/>
        <end position="132"/>
    </location>
</feature>
<reference evidence="2 3" key="1">
    <citation type="submission" date="2016-08" db="EMBL/GenBank/DDBJ databases">
        <title>Hymenobacter coccineus sp. nov., Hymenobacter lapidarius sp. nov. and Hymenobacter glacialis sp. nov., isolated from Antarctic soil.</title>
        <authorList>
            <person name="Sedlacek I."/>
            <person name="Kralova S."/>
            <person name="Kyrova K."/>
            <person name="Maslanova I."/>
            <person name="Stankova E."/>
            <person name="Vrbovska V."/>
            <person name="Nemec M."/>
            <person name="Bartak M."/>
            <person name="Svec P."/>
            <person name="Busse H.-J."/>
            <person name="Pantucek R."/>
        </authorList>
    </citation>
    <scope>NUCLEOTIDE SEQUENCE [LARGE SCALE GENOMIC DNA]</scope>
    <source>
        <strain evidence="2 3">CCM 8649</strain>
    </source>
</reference>
<evidence type="ECO:0000256" key="1">
    <source>
        <dbReference type="SAM" id="Phobius"/>
    </source>
</evidence>
<accession>A0A1G1TI85</accession>
<keyword evidence="1" id="KW-0812">Transmembrane</keyword>
<name>A0A1G1TI85_9BACT</name>
<proteinExistence type="predicted"/>
<dbReference type="AlphaFoldDB" id="A0A1G1TI85"/>
<organism evidence="2 3">
    <name type="scientific">Hymenobacter coccineus</name>
    <dbReference type="NCBI Taxonomy" id="1908235"/>
    <lineage>
        <taxon>Bacteria</taxon>
        <taxon>Pseudomonadati</taxon>
        <taxon>Bacteroidota</taxon>
        <taxon>Cytophagia</taxon>
        <taxon>Cytophagales</taxon>
        <taxon>Hymenobacteraceae</taxon>
        <taxon>Hymenobacter</taxon>
    </lineage>
</organism>
<gene>
    <name evidence="2" type="ORF">BEN49_22325</name>
</gene>
<dbReference type="EMBL" id="MDZA01000130">
    <property type="protein sequence ID" value="OGX90583.1"/>
    <property type="molecule type" value="Genomic_DNA"/>
</dbReference>
<keyword evidence="1" id="KW-1133">Transmembrane helix</keyword>
<comment type="caution">
    <text evidence="2">The sequence shown here is derived from an EMBL/GenBank/DDBJ whole genome shotgun (WGS) entry which is preliminary data.</text>
</comment>
<evidence type="ECO:0000313" key="2">
    <source>
        <dbReference type="EMBL" id="OGX90583.1"/>
    </source>
</evidence>
<keyword evidence="1" id="KW-0472">Membrane</keyword>
<evidence type="ECO:0000313" key="3">
    <source>
        <dbReference type="Proteomes" id="UP000177506"/>
    </source>
</evidence>
<evidence type="ECO:0008006" key="4">
    <source>
        <dbReference type="Google" id="ProtNLM"/>
    </source>
</evidence>
<dbReference type="Proteomes" id="UP000177506">
    <property type="component" value="Unassembled WGS sequence"/>
</dbReference>
<sequence length="134" mass="15063">MRWSSKDHEPWAFGLLMAVYLNKDFLKARSPAKRLLQLQVVDAAGQPANELRCFLRNVTALLWPVEVLVLLLGRRTRLGDTLAGTYVSRLAPGAASLWQDVRTYRATRYSLYTLGATFAFLLLVHAGGTYFFGL</sequence>